<comment type="similarity">
    <text evidence="1">Belongs to the DprA/Smf family.</text>
</comment>
<dbReference type="SUPFAM" id="SSF102405">
    <property type="entry name" value="MCP/YpsA-like"/>
    <property type="match status" value="1"/>
</dbReference>
<dbReference type="Proteomes" id="UP000278746">
    <property type="component" value="Unassembled WGS sequence"/>
</dbReference>
<keyword evidence="5" id="KW-1185">Reference proteome</keyword>
<dbReference type="InterPro" id="IPR057666">
    <property type="entry name" value="DrpA_SLOG"/>
</dbReference>
<dbReference type="OrthoDB" id="9785707at2"/>
<evidence type="ECO:0000313" key="5">
    <source>
        <dbReference type="Proteomes" id="UP000278746"/>
    </source>
</evidence>
<proteinExistence type="inferred from homology"/>
<keyword evidence="2" id="KW-0175">Coiled coil</keyword>
<dbReference type="EMBL" id="RHIB01000001">
    <property type="protein sequence ID" value="RNA69607.1"/>
    <property type="molecule type" value="Genomic_DNA"/>
</dbReference>
<reference evidence="4 5" key="1">
    <citation type="submission" date="2018-10" db="EMBL/GenBank/DDBJ databases">
        <title>Bacillus Keqinensis sp. nov., a moderately halophilic bacterium isolated from a saline-alkaline lake.</title>
        <authorList>
            <person name="Wang H."/>
        </authorList>
    </citation>
    <scope>NUCLEOTIDE SEQUENCE [LARGE SCALE GENOMIC DNA]</scope>
    <source>
        <strain evidence="4 5">KQ-3</strain>
    </source>
</reference>
<evidence type="ECO:0000256" key="2">
    <source>
        <dbReference type="SAM" id="Coils"/>
    </source>
</evidence>
<dbReference type="Pfam" id="PF02481">
    <property type="entry name" value="DNA_processg_A"/>
    <property type="match status" value="1"/>
</dbReference>
<evidence type="ECO:0000259" key="3">
    <source>
        <dbReference type="Pfam" id="PF02481"/>
    </source>
</evidence>
<accession>A0A3M7TVJ8</accession>
<feature type="domain" description="Smf/DprA SLOG" evidence="3">
    <location>
        <begin position="80"/>
        <end position="288"/>
    </location>
</feature>
<organism evidence="4 5">
    <name type="scientific">Alteribacter keqinensis</name>
    <dbReference type="NCBI Taxonomy" id="2483800"/>
    <lineage>
        <taxon>Bacteria</taxon>
        <taxon>Bacillati</taxon>
        <taxon>Bacillota</taxon>
        <taxon>Bacilli</taxon>
        <taxon>Bacillales</taxon>
        <taxon>Bacillaceae</taxon>
        <taxon>Alteribacter</taxon>
    </lineage>
</organism>
<protein>
    <submittedName>
        <fullName evidence="4">DNA-protecting protein DprA</fullName>
    </submittedName>
</protein>
<dbReference type="PANTHER" id="PTHR43022:SF1">
    <property type="entry name" value="PROTEIN SMF"/>
    <property type="match status" value="1"/>
</dbReference>
<dbReference type="Gene3D" id="3.40.50.450">
    <property type="match status" value="1"/>
</dbReference>
<dbReference type="AlphaFoldDB" id="A0A3M7TVJ8"/>
<sequence>MNYLNERMLILHYATHADALITERMYALDPELKAPFQMSAASLMAALNLRLDRAERIYKNIQQLRHRNLHLELEKQGIGFLTRNDPHYPVRLQMIYDPPAVLFYQGNLSILKKTSPLAVIGSRRPSPEAVPIIEELLNPIPADELLIVSGLAEGVDGFAHKWALKNNVATMAILGSGFTHIYPPSHTPLARSIKNENLILSEYPPETKPQRWHFPKRNRLISGISKAVLIVEANEKSGSMITANCALEQGREVLAVPGSPLKKQAAGCLRLIQEGAKTVMSAEDIIEEI</sequence>
<evidence type="ECO:0000256" key="1">
    <source>
        <dbReference type="ARBA" id="ARBA00006525"/>
    </source>
</evidence>
<feature type="coiled-coil region" evidence="2">
    <location>
        <begin position="44"/>
        <end position="74"/>
    </location>
</feature>
<dbReference type="PANTHER" id="PTHR43022">
    <property type="entry name" value="PROTEIN SMF"/>
    <property type="match status" value="1"/>
</dbReference>
<gene>
    <name evidence="4" type="primary">dprA</name>
    <name evidence="4" type="ORF">EBO34_06625</name>
</gene>
<comment type="caution">
    <text evidence="4">The sequence shown here is derived from an EMBL/GenBank/DDBJ whole genome shotgun (WGS) entry which is preliminary data.</text>
</comment>
<dbReference type="InterPro" id="IPR003488">
    <property type="entry name" value="DprA"/>
</dbReference>
<dbReference type="RefSeq" id="WP_122897124.1">
    <property type="nucleotide sequence ID" value="NZ_RHIB01000001.1"/>
</dbReference>
<name>A0A3M7TVJ8_9BACI</name>
<evidence type="ECO:0000313" key="4">
    <source>
        <dbReference type="EMBL" id="RNA69607.1"/>
    </source>
</evidence>
<dbReference type="GO" id="GO:0009294">
    <property type="term" value="P:DNA-mediated transformation"/>
    <property type="evidence" value="ECO:0007669"/>
    <property type="project" value="InterPro"/>
</dbReference>
<dbReference type="NCBIfam" id="TIGR00732">
    <property type="entry name" value="dprA"/>
    <property type="match status" value="1"/>
</dbReference>